<feature type="region of interest" description="Disordered" evidence="5">
    <location>
        <begin position="657"/>
        <end position="694"/>
    </location>
</feature>
<dbReference type="PANTHER" id="PTHR42800:SF3">
    <property type="entry name" value="GLYCOSYL HYDROLASE FAMILY 32 N-TERMINAL DOMAIN-CONTAINING PROTEIN"/>
    <property type="match status" value="1"/>
</dbReference>
<evidence type="ECO:0000256" key="1">
    <source>
        <dbReference type="ARBA" id="ARBA00009902"/>
    </source>
</evidence>
<evidence type="ECO:0000256" key="2">
    <source>
        <dbReference type="ARBA" id="ARBA00022801"/>
    </source>
</evidence>
<evidence type="ECO:0000259" key="8">
    <source>
        <dbReference type="Pfam" id="PF08244"/>
    </source>
</evidence>
<dbReference type="InterPro" id="IPR013189">
    <property type="entry name" value="Glyco_hydro_32_C"/>
</dbReference>
<dbReference type="InterPro" id="IPR013148">
    <property type="entry name" value="Glyco_hydro_32_N"/>
</dbReference>
<dbReference type="SMART" id="SM00640">
    <property type="entry name" value="Glyco_32"/>
    <property type="match status" value="1"/>
</dbReference>
<evidence type="ECO:0000259" key="7">
    <source>
        <dbReference type="Pfam" id="PF00251"/>
    </source>
</evidence>
<sequence length="727" mass="81875">MTNKNGGKEENMKKLFKILLVFLMVFGIVLPSSVSAEEANQEYRLQYHFSNEKGWSNDPNGMVYYKGQWHLFFQYYPDGVNHGPMSWGHAVSSDLVNWTEYDIPDVFNASLYPQENGTRRHFSGSIVWDKNNTSGYFDGVEGGGLVAVWTIAGRPNGMAGGGSQRQAIAYSTDGFNWTEPDLGIERKYKNSQGEILDLTDLQKEYYKNVVLAESNVLRVDGDDLVTDDPLNNTAFRDPKVFWHEESNQWIMAVAGGPLRLYSSKDLKTWKAEAMQDDIITECPEIYYLPVEGTNEHKYVLSEGGRWYQIGNLQEVDGKWTFVADTGADGTAARYEMNYAPDAYAAQSYHNWDGRTIMIQWMSNWSYADNSKVNGVTLEGLKKVLGEKHNGQFTLNAELTLVNTPYGLRMAQTPVEEYNTYKNAQFNFENVILDNQTNVLEGLKSQQFQMDVEFEVEKGTKEVEIEVLKNENYETKVIYNVESQTLIVDRSNSMSAEKAPADHLQNGTWFKFLYPYSAPVPMKDGKVSLHIFVDNYSIEVYANNYTTVLTELVFPEKDALNMSIGATGTPVKANINFATMDSYREDNIDLRSISATLQDAKNYLNLEDSYTIESFTTFKDAYDKAFAEVFNSAATDESVSKNETALINAINGLTKKSDNSTNIPDENNQINGNEATDLNNSLNNNGTVDEKSNPVRTGDSENILLYGSMLVLALSISLIGLKKRVIKN</sequence>
<keyword evidence="2 4" id="KW-0378">Hydrolase</keyword>
<evidence type="ECO:0000313" key="9">
    <source>
        <dbReference type="EMBL" id="OUQ05832.1"/>
    </source>
</evidence>
<dbReference type="PANTHER" id="PTHR42800">
    <property type="entry name" value="EXOINULINASE INUD (AFU_ORTHOLOGUE AFUA_5G00480)"/>
    <property type="match status" value="1"/>
</dbReference>
<reference evidence="10" key="1">
    <citation type="submission" date="2017-04" db="EMBL/GenBank/DDBJ databases">
        <title>Function of individual gut microbiota members based on whole genome sequencing of pure cultures obtained from chicken caecum.</title>
        <authorList>
            <person name="Medvecky M."/>
            <person name="Cejkova D."/>
            <person name="Polansky O."/>
            <person name="Karasova D."/>
            <person name="Kubasova T."/>
            <person name="Cizek A."/>
            <person name="Rychlik I."/>
        </authorList>
    </citation>
    <scope>NUCLEOTIDE SEQUENCE [LARGE SCALE GENOMIC DNA]</scope>
    <source>
        <strain evidence="10">An149</strain>
    </source>
</reference>
<proteinExistence type="inferred from homology"/>
<feature type="transmembrane region" description="Helical" evidence="6">
    <location>
        <begin position="702"/>
        <end position="720"/>
    </location>
</feature>
<keyword evidence="6" id="KW-1133">Transmembrane helix</keyword>
<evidence type="ECO:0000256" key="3">
    <source>
        <dbReference type="ARBA" id="ARBA00023295"/>
    </source>
</evidence>
<dbReference type="CDD" id="cd18622">
    <property type="entry name" value="GH32_Inu-like"/>
    <property type="match status" value="1"/>
</dbReference>
<dbReference type="Pfam" id="PF08244">
    <property type="entry name" value="Glyco_hydro_32C"/>
    <property type="match status" value="1"/>
</dbReference>
<dbReference type="Gene3D" id="2.60.120.560">
    <property type="entry name" value="Exo-inulinase, domain 1"/>
    <property type="match status" value="1"/>
</dbReference>
<dbReference type="GO" id="GO:0005737">
    <property type="term" value="C:cytoplasm"/>
    <property type="evidence" value="ECO:0007669"/>
    <property type="project" value="TreeGrafter"/>
</dbReference>
<feature type="domain" description="Glycosyl hydrolase family 32 C-terminal" evidence="8">
    <location>
        <begin position="428"/>
        <end position="569"/>
    </location>
</feature>
<evidence type="ECO:0000256" key="4">
    <source>
        <dbReference type="RuleBase" id="RU362110"/>
    </source>
</evidence>
<dbReference type="AlphaFoldDB" id="A0A1Y4QMS2"/>
<keyword evidence="3 4" id="KW-0326">Glycosidase</keyword>
<gene>
    <name evidence="9" type="ORF">B5E91_03215</name>
</gene>
<comment type="caution">
    <text evidence="9">The sequence shown here is derived from an EMBL/GenBank/DDBJ whole genome shotgun (WGS) entry which is preliminary data.</text>
</comment>
<evidence type="ECO:0000313" key="10">
    <source>
        <dbReference type="Proteomes" id="UP000196258"/>
    </source>
</evidence>
<accession>A0A1Y4QMS2</accession>
<feature type="domain" description="Glycosyl hydrolase family 32 N-terminal" evidence="7">
    <location>
        <begin position="48"/>
        <end position="371"/>
    </location>
</feature>
<dbReference type="Gene3D" id="2.115.10.20">
    <property type="entry name" value="Glycosyl hydrolase domain, family 43"/>
    <property type="match status" value="1"/>
</dbReference>
<evidence type="ECO:0008006" key="11">
    <source>
        <dbReference type="Google" id="ProtNLM"/>
    </source>
</evidence>
<keyword evidence="6" id="KW-0472">Membrane</keyword>
<name>A0A1Y4QMS2_9FIRM</name>
<comment type="similarity">
    <text evidence="1 4">Belongs to the glycosyl hydrolase 32 family.</text>
</comment>
<feature type="compositionally biased region" description="Polar residues" evidence="5">
    <location>
        <begin position="658"/>
        <end position="686"/>
    </location>
</feature>
<evidence type="ECO:0000256" key="5">
    <source>
        <dbReference type="SAM" id="MobiDB-lite"/>
    </source>
</evidence>
<dbReference type="EMBL" id="NFLB01000003">
    <property type="protein sequence ID" value="OUQ05832.1"/>
    <property type="molecule type" value="Genomic_DNA"/>
</dbReference>
<keyword evidence="6" id="KW-0812">Transmembrane</keyword>
<dbReference type="Proteomes" id="UP000196258">
    <property type="component" value="Unassembled WGS sequence"/>
</dbReference>
<dbReference type="SUPFAM" id="SSF75005">
    <property type="entry name" value="Arabinanase/levansucrase/invertase"/>
    <property type="match status" value="1"/>
</dbReference>
<dbReference type="GO" id="GO:0005987">
    <property type="term" value="P:sucrose catabolic process"/>
    <property type="evidence" value="ECO:0007669"/>
    <property type="project" value="TreeGrafter"/>
</dbReference>
<evidence type="ECO:0000256" key="6">
    <source>
        <dbReference type="SAM" id="Phobius"/>
    </source>
</evidence>
<dbReference type="Pfam" id="PF00251">
    <property type="entry name" value="Glyco_hydro_32N"/>
    <property type="match status" value="1"/>
</dbReference>
<dbReference type="InterPro" id="IPR001362">
    <property type="entry name" value="Glyco_hydro_32"/>
</dbReference>
<protein>
    <recommendedName>
        <fullName evidence="11">Glycoside hydrolase family 32 protein</fullName>
    </recommendedName>
</protein>
<dbReference type="SUPFAM" id="SSF49899">
    <property type="entry name" value="Concanavalin A-like lectins/glucanases"/>
    <property type="match status" value="1"/>
</dbReference>
<dbReference type="Gene3D" id="1.20.1270.90">
    <property type="entry name" value="AF1782-like"/>
    <property type="match status" value="1"/>
</dbReference>
<dbReference type="GO" id="GO:0004575">
    <property type="term" value="F:sucrose alpha-glucosidase activity"/>
    <property type="evidence" value="ECO:0007669"/>
    <property type="project" value="TreeGrafter"/>
</dbReference>
<dbReference type="InterPro" id="IPR013320">
    <property type="entry name" value="ConA-like_dom_sf"/>
</dbReference>
<dbReference type="InterPro" id="IPR023296">
    <property type="entry name" value="Glyco_hydro_beta-prop_sf"/>
</dbReference>
<organism evidence="9 10">
    <name type="scientific">Thomasclavelia spiroformis</name>
    <dbReference type="NCBI Taxonomy" id="29348"/>
    <lineage>
        <taxon>Bacteria</taxon>
        <taxon>Bacillati</taxon>
        <taxon>Bacillota</taxon>
        <taxon>Erysipelotrichia</taxon>
        <taxon>Erysipelotrichales</taxon>
        <taxon>Coprobacillaceae</taxon>
        <taxon>Thomasclavelia</taxon>
    </lineage>
</organism>